<dbReference type="PANTHER" id="PTHR43845">
    <property type="entry name" value="BLR5969 PROTEIN"/>
    <property type="match status" value="1"/>
</dbReference>
<organism evidence="2 3">
    <name type="scientific">Methanobacterium spitsbergense</name>
    <dbReference type="NCBI Taxonomy" id="2874285"/>
    <lineage>
        <taxon>Archaea</taxon>
        <taxon>Methanobacteriati</taxon>
        <taxon>Methanobacteriota</taxon>
        <taxon>Methanomada group</taxon>
        <taxon>Methanobacteria</taxon>
        <taxon>Methanobacteriales</taxon>
        <taxon>Methanobacteriaceae</taxon>
        <taxon>Methanobacterium</taxon>
    </lineage>
</organism>
<evidence type="ECO:0000259" key="1">
    <source>
        <dbReference type="Pfam" id="PF00501"/>
    </source>
</evidence>
<name>A0A8T5UVE7_9EURY</name>
<evidence type="ECO:0000313" key="3">
    <source>
        <dbReference type="Proteomes" id="UP000825933"/>
    </source>
</evidence>
<protein>
    <submittedName>
        <fullName evidence="2">Coenzyme F390 synthetase</fullName>
    </submittedName>
</protein>
<dbReference type="RefSeq" id="WP_223790775.1">
    <property type="nucleotide sequence ID" value="NZ_JAIOUQ010000003.1"/>
</dbReference>
<dbReference type="EMBL" id="JAIOUQ010000003">
    <property type="protein sequence ID" value="MBZ2165150.1"/>
    <property type="molecule type" value="Genomic_DNA"/>
</dbReference>
<comment type="caution">
    <text evidence="2">The sequence shown here is derived from an EMBL/GenBank/DDBJ whole genome shotgun (WGS) entry which is preliminary data.</text>
</comment>
<feature type="domain" description="AMP-dependent synthetase/ligase" evidence="1">
    <location>
        <begin position="68"/>
        <end position="285"/>
    </location>
</feature>
<dbReference type="InterPro" id="IPR000873">
    <property type="entry name" value="AMP-dep_synth/lig_dom"/>
</dbReference>
<dbReference type="SUPFAM" id="SSF56801">
    <property type="entry name" value="Acetyl-CoA synthetase-like"/>
    <property type="match status" value="1"/>
</dbReference>
<evidence type="ECO:0000313" key="2">
    <source>
        <dbReference type="EMBL" id="MBZ2165150.1"/>
    </source>
</evidence>
<dbReference type="InterPro" id="IPR017720">
    <property type="entry name" value="Coenzyme_F390_Synthase"/>
</dbReference>
<gene>
    <name evidence="2" type="primary">ftsA</name>
    <name evidence="2" type="ORF">K8N75_03715</name>
</gene>
<dbReference type="AlphaFoldDB" id="A0A8T5UVE7"/>
<sequence length="447" mass="51333">MGSYFREDIETLPRDELDELVDERIRYTVEYAYENSPFYRKWFDKTGTIPSDVQDHEDLRELPVVSGEVIRENQPPETNIFEFKSTSWKNVFTIHETSGTSGVPKSFFLTWGDWQRYSEKYARAFVSQNFESGDRVVVCASYGMNIGANTMTLAAQKIGMTIIPEGKCTFPVRIIKNYEPTGIVGSVFKLLRLAHRMESEGIKPSESSIKRLIAGGESFSEESRKYLQEVWDVPVYNTYGSTEGTMCGECIKKSGLHVPEDLVHLDVYNPQLENFVEDDECGRIVLTTLLPLGGKTGNLLINYDTDDTTTVVSRHRCKCGRTHMRIMNPQRESETVWVSGFPFNKVDVEQGVFQRENMDYLTGEYEAFIYGDNDEATLTVRVECDDPVSCDKDIVENNFIKTFFKYKPGLQQAHTDGTFNIMFDFTESEGLEFYRIKGRPKRLIDRR</sequence>
<dbReference type="NCBIfam" id="TIGR03335">
    <property type="entry name" value="F390_ftsA"/>
    <property type="match status" value="1"/>
</dbReference>
<reference evidence="3" key="1">
    <citation type="journal article" date="2022" name="Microbiol. Resour. Announc.">
        <title>Draft Genome Sequence of a Methanogenic Archaeon from West Spitsbergen Permafrost.</title>
        <authorList>
            <person name="Trubitsyn V."/>
            <person name="Rivkina E."/>
            <person name="Shcherbakova V."/>
        </authorList>
    </citation>
    <scope>NUCLEOTIDE SEQUENCE [LARGE SCALE GENOMIC DNA]</scope>
    <source>
        <strain evidence="3">VT</strain>
    </source>
</reference>
<dbReference type="PANTHER" id="PTHR43845:SF1">
    <property type="entry name" value="BLR5969 PROTEIN"/>
    <property type="match status" value="1"/>
</dbReference>
<dbReference type="Proteomes" id="UP000825933">
    <property type="component" value="Unassembled WGS sequence"/>
</dbReference>
<keyword evidence="3" id="KW-1185">Reference proteome</keyword>
<dbReference type="InterPro" id="IPR042099">
    <property type="entry name" value="ANL_N_sf"/>
</dbReference>
<accession>A0A8T5UVE7</accession>
<dbReference type="Gene3D" id="3.40.50.12780">
    <property type="entry name" value="N-terminal domain of ligase-like"/>
    <property type="match status" value="1"/>
</dbReference>
<proteinExistence type="predicted"/>
<dbReference type="Pfam" id="PF00501">
    <property type="entry name" value="AMP-binding"/>
    <property type="match status" value="1"/>
</dbReference>